<dbReference type="OrthoDB" id="458211at2"/>
<keyword evidence="2" id="KW-0472">Membrane</keyword>
<keyword evidence="4" id="KW-1185">Reference proteome</keyword>
<comment type="caution">
    <text evidence="3">The sequence shown here is derived from an EMBL/GenBank/DDBJ whole genome shotgun (WGS) entry which is preliminary data.</text>
</comment>
<keyword evidence="2" id="KW-0812">Transmembrane</keyword>
<dbReference type="EMBL" id="CZCS02000185">
    <property type="protein sequence ID" value="VXD19415.1"/>
    <property type="molecule type" value="Genomic_DNA"/>
</dbReference>
<proteinExistence type="predicted"/>
<gene>
    <name evidence="3" type="ORF">PL9631_450022</name>
</gene>
<organism evidence="3 4">
    <name type="scientific">Planktothrix paucivesiculata PCC 9631</name>
    <dbReference type="NCBI Taxonomy" id="671071"/>
    <lineage>
        <taxon>Bacteria</taxon>
        <taxon>Bacillati</taxon>
        <taxon>Cyanobacteriota</taxon>
        <taxon>Cyanophyceae</taxon>
        <taxon>Oscillatoriophycideae</taxon>
        <taxon>Oscillatoriales</taxon>
        <taxon>Microcoleaceae</taxon>
        <taxon>Planktothrix</taxon>
    </lineage>
</organism>
<keyword evidence="2" id="KW-1133">Transmembrane helix</keyword>
<accession>A0A7Z9BRJ1</accession>
<evidence type="ECO:0000313" key="4">
    <source>
        <dbReference type="Proteomes" id="UP000182190"/>
    </source>
</evidence>
<dbReference type="Proteomes" id="UP000182190">
    <property type="component" value="Unassembled WGS sequence"/>
</dbReference>
<evidence type="ECO:0000256" key="2">
    <source>
        <dbReference type="SAM" id="Phobius"/>
    </source>
</evidence>
<feature type="transmembrane region" description="Helical" evidence="2">
    <location>
        <begin position="81"/>
        <end position="104"/>
    </location>
</feature>
<sequence length="200" mass="22931">MNIIELIFVSFSACLSLFFPGLLGYESSKSQDLINYPSNNSLATSYTSGDGVDTTRRYRILIRDLVQTEISQSFRRVNPLLSTWVLVAVLVPSASVLSILILFFKITRESRKFSQHLERVKDDFIPEFYARIGEAQDIVYDLQDSFQVTEEAIQGIQARLDSLSTQDDDLEEYTVEDDKNRLRNRRLNSSKNREQGTGNR</sequence>
<feature type="region of interest" description="Disordered" evidence="1">
    <location>
        <begin position="181"/>
        <end position="200"/>
    </location>
</feature>
<name>A0A7Z9BRJ1_9CYAN</name>
<evidence type="ECO:0000256" key="1">
    <source>
        <dbReference type="SAM" id="MobiDB-lite"/>
    </source>
</evidence>
<evidence type="ECO:0000313" key="3">
    <source>
        <dbReference type="EMBL" id="VXD19415.1"/>
    </source>
</evidence>
<reference evidence="3" key="1">
    <citation type="submission" date="2019-10" db="EMBL/GenBank/DDBJ databases">
        <authorList>
            <consortium name="Genoscope - CEA"/>
            <person name="William W."/>
        </authorList>
    </citation>
    <scope>NUCLEOTIDE SEQUENCE [LARGE SCALE GENOMIC DNA]</scope>
    <source>
        <strain evidence="3">BBR_PRJEB10994</strain>
    </source>
</reference>
<protein>
    <submittedName>
        <fullName evidence="3">Uncharacterized protein</fullName>
    </submittedName>
</protein>
<dbReference type="AlphaFoldDB" id="A0A7Z9BRJ1"/>
<dbReference type="RefSeq" id="WP_083618209.1">
    <property type="nucleotide sequence ID" value="NZ_LR735004.1"/>
</dbReference>